<accession>A0A552QAI6</accession>
<dbReference type="AlphaFoldDB" id="A0A552QAI6"/>
<reference evidence="2 3" key="1">
    <citation type="submission" date="2019-01" db="EMBL/GenBank/DDBJ databases">
        <title>Coherence of Microcystis species and biogeography revealed through population genomics.</title>
        <authorList>
            <person name="Perez-Carrascal O.M."/>
            <person name="Terrat Y."/>
            <person name="Giani A."/>
            <person name="Fortin N."/>
            <person name="Tromas N."/>
            <person name="Shapiro B.J."/>
        </authorList>
    </citation>
    <scope>NUCLEOTIDE SEQUENCE [LARGE SCALE GENOMIC DNA]</scope>
    <source>
        <strain evidence="2">Mp_MB_F_20051200_S9</strain>
    </source>
</reference>
<evidence type="ECO:0000259" key="1">
    <source>
        <dbReference type="Pfam" id="PF15565"/>
    </source>
</evidence>
<name>A0A552QAI6_9CHRO</name>
<organism evidence="2 3">
    <name type="scientific">Microcystis panniformis Mp_MB_F_20051200_S9</name>
    <dbReference type="NCBI Taxonomy" id="2486223"/>
    <lineage>
        <taxon>Bacteria</taxon>
        <taxon>Bacillati</taxon>
        <taxon>Cyanobacteriota</taxon>
        <taxon>Cyanophyceae</taxon>
        <taxon>Oscillatoriophycideae</taxon>
        <taxon>Chroococcales</taxon>
        <taxon>Microcystaceae</taxon>
        <taxon>Microcystis</taxon>
    </lineage>
</organism>
<evidence type="ECO:0000313" key="2">
    <source>
        <dbReference type="EMBL" id="TRV66224.1"/>
    </source>
</evidence>
<comment type="caution">
    <text evidence="2">The sequence shown here is derived from an EMBL/GenBank/DDBJ whole genome shotgun (WGS) entry which is preliminary data.</text>
</comment>
<sequence length="144" mass="17020">MNSIKILQENRLMKTSQEIKLFEETLEKLAKYPDDKHLKDLHLILDDNCEHPEIMFSLLHFLEDFEPQQQIQAFIEVIPQLMITAPEWTKIIHYRMINDESAVKIYQNSLELANQKTPHFLYQLLLESVKNYINSSSEVILTCS</sequence>
<protein>
    <recommendedName>
        <fullName evidence="1">Immunity protein 30 domain-containing protein</fullName>
    </recommendedName>
</protein>
<proteinExistence type="predicted"/>
<gene>
    <name evidence="2" type="ORF">EWV53_01500</name>
</gene>
<dbReference type="EMBL" id="SFAC01000023">
    <property type="protein sequence ID" value="TRV66224.1"/>
    <property type="molecule type" value="Genomic_DNA"/>
</dbReference>
<evidence type="ECO:0000313" key="3">
    <source>
        <dbReference type="Proteomes" id="UP000317165"/>
    </source>
</evidence>
<dbReference type="Proteomes" id="UP000317165">
    <property type="component" value="Unassembled WGS sequence"/>
</dbReference>
<dbReference type="Pfam" id="PF15565">
    <property type="entry name" value="Imm30"/>
    <property type="match status" value="1"/>
</dbReference>
<feature type="domain" description="Immunity protein 30" evidence="1">
    <location>
        <begin position="9"/>
        <end position="106"/>
    </location>
</feature>
<dbReference type="InterPro" id="IPR029084">
    <property type="entry name" value="Imm30"/>
</dbReference>